<keyword evidence="2" id="KW-1185">Reference proteome</keyword>
<protein>
    <submittedName>
        <fullName evidence="1">Uncharacterized protein</fullName>
    </submittedName>
</protein>
<evidence type="ECO:0000313" key="1">
    <source>
        <dbReference type="EMBL" id="KAJ3553911.1"/>
    </source>
</evidence>
<dbReference type="EMBL" id="JANHOG010000484">
    <property type="protein sequence ID" value="KAJ3553911.1"/>
    <property type="molecule type" value="Genomic_DNA"/>
</dbReference>
<name>A0ACC1T650_9APHY</name>
<sequence length="1158" mass="131599">MSRLAISVSAQRNISCTVLLGECYTVPRFAQYSATPLTFGVFTLPLKETDQCLRGVLRLPAADIGRHFLQEYGGDRPRRWIKVKGKAMLFNERQPKEQNFIRSTRRSPRTVGLPDDAVAVNDIQFGWECRDGVYSVERGVRCSGMAMLLFDSRKREFQLKLRSSKSPRTSIIVIRASQVAVAFHGADSTYNNSVLYFDLYYPPTYERDGELRQRLPGISNRHHETIQYTSLSMRVICPGVQPAKQLLRLCQIAQVHHEEYQCVEWFLTLPFDVAFQLESISRANVIDLKELLTLRSRVHSMQATWGVPYTAQLLQSFCCRLALEISDSVTETFDRCASAFELTETGSRAHQSDTFECFHVTVTPSIVYTEGPFLEQTNRIIRKYPNHTQHFLRVNFTDEERLQYRFDRKVDGRTFIQRRFGGIMIDGLWIAGRHFVFLAYSLSGLKFHSVWFINEFDAVDSFGRKQHVCRESIIRDLGSFDNLEHDPQLMYCPARYAARISQAFTATEAAVTLDPEEVLMEDDIYDFSGRSFTDGVGVMSSEVATEIWEQLRAAGRRRRTGPCPRAFQIRFGGSKGMLSVDYTLSGRTIGLRQSMLKFESPHRQIEVASVIDKPGRFCLNRPLVMILENLRAEGGYEFLKSLQDVAIERTKEAVKSLETAARLLEAHGLGTSFRLTSTLLGIHKLGFDMLDDPFLHQMLNFAVYHVMRDLKYHARIPVPGGWTLVGVADIHGYLREGEVFACVMPSGATEPIYLEGPMLIARSPVIHPGDVQVVRAVGRPPLRSPFAREPLTNTVVFSTRGSRPLPSCLSGGDLDGDCFVCTTLNGLLPTVLYPPAEYHPATRKILKRPSQLRDIIDFVVEYIYSDNIGMVATEWLITADSSPSGILDKNCLKLAKLHSDATDYPKTGMPVPLHLIPRRKEKTKPDWSAPEVASDRISCGYYRSHRWLGKLYREVRLPDISLSDRGSMEMRPLDFEAFVAYVQDTGTWANQSILDTAVDRAVRSIVSLRTLRISNIREIRDLFQSYRQKLCVICSCFSLRRTAALQEAEVTLGSISAKTSQPKMRQEYMSKMREQTTALVDSVLLRLNESKDTESEKTLVQWRRDLRYAWIARKMSTMEPDSFGARSFGLIALNEIFSCIKHIEDMEAAIARREYAGE</sequence>
<dbReference type="Proteomes" id="UP001148662">
    <property type="component" value="Unassembled WGS sequence"/>
</dbReference>
<comment type="caution">
    <text evidence="1">The sequence shown here is derived from an EMBL/GenBank/DDBJ whole genome shotgun (WGS) entry which is preliminary data.</text>
</comment>
<gene>
    <name evidence="1" type="ORF">NM688_g3369</name>
</gene>
<reference evidence="1" key="1">
    <citation type="submission" date="2022-07" db="EMBL/GenBank/DDBJ databases">
        <title>Genome Sequence of Phlebia brevispora.</title>
        <authorList>
            <person name="Buettner E."/>
        </authorList>
    </citation>
    <scope>NUCLEOTIDE SEQUENCE</scope>
    <source>
        <strain evidence="1">MPL23</strain>
    </source>
</reference>
<organism evidence="1 2">
    <name type="scientific">Phlebia brevispora</name>
    <dbReference type="NCBI Taxonomy" id="194682"/>
    <lineage>
        <taxon>Eukaryota</taxon>
        <taxon>Fungi</taxon>
        <taxon>Dikarya</taxon>
        <taxon>Basidiomycota</taxon>
        <taxon>Agaricomycotina</taxon>
        <taxon>Agaricomycetes</taxon>
        <taxon>Polyporales</taxon>
        <taxon>Meruliaceae</taxon>
        <taxon>Phlebia</taxon>
    </lineage>
</organism>
<proteinExistence type="predicted"/>
<evidence type="ECO:0000313" key="2">
    <source>
        <dbReference type="Proteomes" id="UP001148662"/>
    </source>
</evidence>
<accession>A0ACC1T650</accession>